<accession>A0A8R7P459</accession>
<evidence type="ECO:0000313" key="2">
    <source>
        <dbReference type="Proteomes" id="UP000015106"/>
    </source>
</evidence>
<dbReference type="Gramene" id="TuG1812G0100003248.01.T01">
    <property type="protein sequence ID" value="TuG1812G0100003248.01.T01"/>
    <property type="gene ID" value="TuG1812G0100003248.01"/>
</dbReference>
<dbReference type="Gramene" id="TuG1812G0100003248.01.T03">
    <property type="protein sequence ID" value="TuG1812G0100003248.01.T03"/>
    <property type="gene ID" value="TuG1812G0100003248.01"/>
</dbReference>
<dbReference type="AlphaFoldDB" id="A0A8R7P459"/>
<evidence type="ECO:0000313" key="1">
    <source>
        <dbReference type="EnsemblPlants" id="TuG1812G0100003248.01.T01"/>
    </source>
</evidence>
<reference evidence="2" key="1">
    <citation type="journal article" date="2013" name="Nature">
        <title>Draft genome of the wheat A-genome progenitor Triticum urartu.</title>
        <authorList>
            <person name="Ling H.Q."/>
            <person name="Zhao S."/>
            <person name="Liu D."/>
            <person name="Wang J."/>
            <person name="Sun H."/>
            <person name="Zhang C."/>
            <person name="Fan H."/>
            <person name="Li D."/>
            <person name="Dong L."/>
            <person name="Tao Y."/>
            <person name="Gao C."/>
            <person name="Wu H."/>
            <person name="Li Y."/>
            <person name="Cui Y."/>
            <person name="Guo X."/>
            <person name="Zheng S."/>
            <person name="Wang B."/>
            <person name="Yu K."/>
            <person name="Liang Q."/>
            <person name="Yang W."/>
            <person name="Lou X."/>
            <person name="Chen J."/>
            <person name="Feng M."/>
            <person name="Jian J."/>
            <person name="Zhang X."/>
            <person name="Luo G."/>
            <person name="Jiang Y."/>
            <person name="Liu J."/>
            <person name="Wang Z."/>
            <person name="Sha Y."/>
            <person name="Zhang B."/>
            <person name="Wu H."/>
            <person name="Tang D."/>
            <person name="Shen Q."/>
            <person name="Xue P."/>
            <person name="Zou S."/>
            <person name="Wang X."/>
            <person name="Liu X."/>
            <person name="Wang F."/>
            <person name="Yang Y."/>
            <person name="An X."/>
            <person name="Dong Z."/>
            <person name="Zhang K."/>
            <person name="Zhang X."/>
            <person name="Luo M.C."/>
            <person name="Dvorak J."/>
            <person name="Tong Y."/>
            <person name="Wang J."/>
            <person name="Yang H."/>
            <person name="Li Z."/>
            <person name="Wang D."/>
            <person name="Zhang A."/>
            <person name="Wang J."/>
        </authorList>
    </citation>
    <scope>NUCLEOTIDE SEQUENCE</scope>
    <source>
        <strain evidence="2">cv. G1812</strain>
    </source>
</reference>
<protein>
    <submittedName>
        <fullName evidence="1">Uncharacterized protein</fullName>
    </submittedName>
</protein>
<dbReference type="EnsemblPlants" id="TuG1812G0100003248.01.T03">
    <property type="protein sequence ID" value="TuG1812G0100003248.01.T03"/>
    <property type="gene ID" value="TuG1812G0100003248.01"/>
</dbReference>
<dbReference type="EnsemblPlants" id="TuG1812G0100003248.01.T01">
    <property type="protein sequence ID" value="TuG1812G0100003248.01.T01"/>
    <property type="gene ID" value="TuG1812G0100003248.01"/>
</dbReference>
<proteinExistence type="predicted"/>
<keyword evidence="2" id="KW-1185">Reference proteome</keyword>
<sequence>MLDHVLLSTVFLAKCNICFYQAQPLLVHVMQLKCCTIHRMTVWFDVLMC</sequence>
<dbReference type="Proteomes" id="UP000015106">
    <property type="component" value="Chromosome 1"/>
</dbReference>
<reference evidence="1" key="3">
    <citation type="submission" date="2022-06" db="UniProtKB">
        <authorList>
            <consortium name="EnsemblPlants"/>
        </authorList>
    </citation>
    <scope>IDENTIFICATION</scope>
</reference>
<name>A0A8R7P459_TRIUA</name>
<reference evidence="1" key="2">
    <citation type="submission" date="2018-03" db="EMBL/GenBank/DDBJ databases">
        <title>The Triticum urartu genome reveals the dynamic nature of wheat genome evolution.</title>
        <authorList>
            <person name="Ling H."/>
            <person name="Ma B."/>
            <person name="Shi X."/>
            <person name="Liu H."/>
            <person name="Dong L."/>
            <person name="Sun H."/>
            <person name="Cao Y."/>
            <person name="Gao Q."/>
            <person name="Zheng S."/>
            <person name="Li Y."/>
            <person name="Yu Y."/>
            <person name="Du H."/>
            <person name="Qi M."/>
            <person name="Li Y."/>
            <person name="Yu H."/>
            <person name="Cui Y."/>
            <person name="Wang N."/>
            <person name="Chen C."/>
            <person name="Wu H."/>
            <person name="Zhao Y."/>
            <person name="Zhang J."/>
            <person name="Li Y."/>
            <person name="Zhou W."/>
            <person name="Zhang B."/>
            <person name="Hu W."/>
            <person name="Eijk M."/>
            <person name="Tang J."/>
            <person name="Witsenboer H."/>
            <person name="Zhao S."/>
            <person name="Li Z."/>
            <person name="Zhang A."/>
            <person name="Wang D."/>
            <person name="Liang C."/>
        </authorList>
    </citation>
    <scope>NUCLEOTIDE SEQUENCE [LARGE SCALE GENOMIC DNA]</scope>
    <source>
        <strain evidence="1">cv. G1812</strain>
    </source>
</reference>
<organism evidence="1 2">
    <name type="scientific">Triticum urartu</name>
    <name type="common">Red wild einkorn</name>
    <name type="synonym">Crithodium urartu</name>
    <dbReference type="NCBI Taxonomy" id="4572"/>
    <lineage>
        <taxon>Eukaryota</taxon>
        <taxon>Viridiplantae</taxon>
        <taxon>Streptophyta</taxon>
        <taxon>Embryophyta</taxon>
        <taxon>Tracheophyta</taxon>
        <taxon>Spermatophyta</taxon>
        <taxon>Magnoliopsida</taxon>
        <taxon>Liliopsida</taxon>
        <taxon>Poales</taxon>
        <taxon>Poaceae</taxon>
        <taxon>BOP clade</taxon>
        <taxon>Pooideae</taxon>
        <taxon>Triticodae</taxon>
        <taxon>Triticeae</taxon>
        <taxon>Triticinae</taxon>
        <taxon>Triticum</taxon>
    </lineage>
</organism>